<feature type="domain" description="Antitoxin FitA-like ribbon-helix-helix" evidence="1">
    <location>
        <begin position="4"/>
        <end position="41"/>
    </location>
</feature>
<protein>
    <submittedName>
        <fullName evidence="2">DNA-binding protein</fullName>
    </submittedName>
</protein>
<reference evidence="2 3" key="1">
    <citation type="submission" date="2018-05" db="EMBL/GenBank/DDBJ databases">
        <title>Integrated omic analyses show evidence that a Ca. Accumulibacter phosphatis strain performs denitrification under micro-aerobic conditions.</title>
        <authorList>
            <person name="Camejo P.Y."/>
            <person name="Katherine M.D."/>
            <person name="Daniel N.R."/>
        </authorList>
    </citation>
    <scope>NUCLEOTIDE SEQUENCE [LARGE SCALE GENOMIC DNA]</scope>
    <source>
        <strain evidence="2">UW-LDO-IC</strain>
    </source>
</reference>
<dbReference type="InterPro" id="IPR013321">
    <property type="entry name" value="Arc_rbn_hlx_hlx"/>
</dbReference>
<proteinExistence type="predicted"/>
<dbReference type="InterPro" id="IPR053853">
    <property type="entry name" value="FitA-like_RHH"/>
</dbReference>
<sequence>MASNLVVRNVDDDIALALKQMAVAHGRSAEAEHREILRAALQRPKRRSVAEVLASMPNVSQDADFNFRSG</sequence>
<accession>A0A369XP85</accession>
<dbReference type="SUPFAM" id="SSF47598">
    <property type="entry name" value="Ribbon-helix-helix"/>
    <property type="match status" value="1"/>
</dbReference>
<dbReference type="Pfam" id="PF22513">
    <property type="entry name" value="FitA-like_RHH"/>
    <property type="match status" value="1"/>
</dbReference>
<comment type="caution">
    <text evidence="2">The sequence shown here is derived from an EMBL/GenBank/DDBJ whole genome shotgun (WGS) entry which is preliminary data.</text>
</comment>
<gene>
    <name evidence="2" type="ORF">DVS81_13530</name>
</gene>
<name>A0A369XP85_9PROT</name>
<evidence type="ECO:0000259" key="1">
    <source>
        <dbReference type="Pfam" id="PF22513"/>
    </source>
</evidence>
<dbReference type="GO" id="GO:0003677">
    <property type="term" value="F:DNA binding"/>
    <property type="evidence" value="ECO:0007669"/>
    <property type="project" value="UniProtKB-KW"/>
</dbReference>
<dbReference type="Proteomes" id="UP000253831">
    <property type="component" value="Unassembled WGS sequence"/>
</dbReference>
<dbReference type="Gene3D" id="1.10.1220.10">
    <property type="entry name" value="Met repressor-like"/>
    <property type="match status" value="1"/>
</dbReference>
<keyword evidence="2" id="KW-0238">DNA-binding</keyword>
<evidence type="ECO:0000313" key="2">
    <source>
        <dbReference type="EMBL" id="RDE50017.1"/>
    </source>
</evidence>
<evidence type="ECO:0000313" key="3">
    <source>
        <dbReference type="Proteomes" id="UP000253831"/>
    </source>
</evidence>
<organism evidence="2 3">
    <name type="scientific">Candidatus Accumulibacter meliphilus</name>
    <dbReference type="NCBI Taxonomy" id="2211374"/>
    <lineage>
        <taxon>Bacteria</taxon>
        <taxon>Pseudomonadati</taxon>
        <taxon>Pseudomonadota</taxon>
        <taxon>Betaproteobacteria</taxon>
        <taxon>Candidatus Accumulibacter</taxon>
    </lineage>
</organism>
<dbReference type="AlphaFoldDB" id="A0A369XP85"/>
<dbReference type="InterPro" id="IPR010985">
    <property type="entry name" value="Ribbon_hlx_hlx"/>
</dbReference>
<dbReference type="GO" id="GO:0006355">
    <property type="term" value="P:regulation of DNA-templated transcription"/>
    <property type="evidence" value="ECO:0007669"/>
    <property type="project" value="InterPro"/>
</dbReference>
<dbReference type="EMBL" id="QPGA01000028">
    <property type="protein sequence ID" value="RDE50017.1"/>
    <property type="molecule type" value="Genomic_DNA"/>
</dbReference>